<dbReference type="Proteomes" id="UP000582837">
    <property type="component" value="Unassembled WGS sequence"/>
</dbReference>
<dbReference type="EMBL" id="JACHIA010000032">
    <property type="protein sequence ID" value="MBB6073873.1"/>
    <property type="molecule type" value="Genomic_DNA"/>
</dbReference>
<keyword evidence="3" id="KW-1185">Reference proteome</keyword>
<proteinExistence type="predicted"/>
<accession>A0A841H7F6</accession>
<feature type="signal peptide" evidence="1">
    <location>
        <begin position="1"/>
        <end position="20"/>
    </location>
</feature>
<dbReference type="RefSeq" id="WP_170038970.1">
    <property type="nucleotide sequence ID" value="NZ_JABDTL010000002.1"/>
</dbReference>
<comment type="caution">
    <text evidence="2">The sequence shown here is derived from an EMBL/GenBank/DDBJ whole genome shotgun (WGS) entry which is preliminary data.</text>
</comment>
<reference evidence="2 3" key="1">
    <citation type="submission" date="2020-08" db="EMBL/GenBank/DDBJ databases">
        <title>Genomic Encyclopedia of Type Strains, Phase IV (KMG-IV): sequencing the most valuable type-strain genomes for metagenomic binning, comparative biology and taxonomic classification.</title>
        <authorList>
            <person name="Goeker M."/>
        </authorList>
    </citation>
    <scope>NUCLEOTIDE SEQUENCE [LARGE SCALE GENOMIC DNA]</scope>
    <source>
        <strain evidence="2 3">DSM 29007</strain>
    </source>
</reference>
<gene>
    <name evidence="2" type="ORF">HNQ61_005552</name>
</gene>
<organism evidence="2 3">
    <name type="scientific">Longimicrobium terrae</name>
    <dbReference type="NCBI Taxonomy" id="1639882"/>
    <lineage>
        <taxon>Bacteria</taxon>
        <taxon>Pseudomonadati</taxon>
        <taxon>Gemmatimonadota</taxon>
        <taxon>Longimicrobiia</taxon>
        <taxon>Longimicrobiales</taxon>
        <taxon>Longimicrobiaceae</taxon>
        <taxon>Longimicrobium</taxon>
    </lineage>
</organism>
<evidence type="ECO:0000313" key="3">
    <source>
        <dbReference type="Proteomes" id="UP000582837"/>
    </source>
</evidence>
<feature type="chain" id="PRO_5032799691" evidence="1">
    <location>
        <begin position="21"/>
        <end position="335"/>
    </location>
</feature>
<sequence>MLMPSIRSLLVLLALTPAAAASQPPPRYTVERLGDFGDLGDVSILGNLSMNDSGWVAGTQGRMMHARPFLHVGGEFRYLEGFAGETSRVSEAGAVVGTGRESLSGSFAYLWQEGRTTRLPVPQGFFTSTGFGINGRGDAVGSGARPGAPPVALLWSGGTVRILAPLVTGGLASAVAINNAGWVLGTAQGSDGELHAVLWRNGRVEDLAPSTGGTYMPSDLNERGQVVGSMMGDLLVSAFLWENGRMKDLTPPGMMASAAALNDSGQVVGEVSPMEGRGRPVLWDGGRVIYLDELLPADAGLRLTNALDINNHGWILGLATLADGKEEAVLLKPER</sequence>
<dbReference type="AlphaFoldDB" id="A0A841H7F6"/>
<dbReference type="NCBIfam" id="TIGR02913">
    <property type="entry name" value="HAF_rpt"/>
    <property type="match status" value="1"/>
</dbReference>
<keyword evidence="1" id="KW-0732">Signal</keyword>
<protein>
    <submittedName>
        <fullName evidence="2">Putative HAF family extracellular repeat protein</fullName>
    </submittedName>
</protein>
<evidence type="ECO:0000313" key="2">
    <source>
        <dbReference type="EMBL" id="MBB6073873.1"/>
    </source>
</evidence>
<name>A0A841H7F6_9BACT</name>
<evidence type="ECO:0000256" key="1">
    <source>
        <dbReference type="SAM" id="SignalP"/>
    </source>
</evidence>
<dbReference type="InterPro" id="IPR014262">
    <property type="entry name" value="HAF_rpt"/>
</dbReference>